<proteinExistence type="inferred from homology"/>
<reference evidence="5 6" key="1">
    <citation type="submission" date="2019-12" db="EMBL/GenBank/DDBJ databases">
        <title>Genomic-based taxomic classification of the family Erythrobacteraceae.</title>
        <authorList>
            <person name="Xu L."/>
        </authorList>
    </citation>
    <scope>NUCLEOTIDE SEQUENCE [LARGE SCALE GENOMIC DNA]</scope>
    <source>
        <strain evidence="5 6">JCM 16677</strain>
    </source>
</reference>
<dbReference type="InterPro" id="IPR020287">
    <property type="entry name" value="Tail_sheath_C"/>
</dbReference>
<dbReference type="RefSeq" id="WP_160778734.1">
    <property type="nucleotide sequence ID" value="NZ_BAAAZF010000001.1"/>
</dbReference>
<dbReference type="EMBL" id="WTYE01000001">
    <property type="protein sequence ID" value="MXP34033.1"/>
    <property type="molecule type" value="Genomic_DNA"/>
</dbReference>
<feature type="domain" description="Tail sheath protein subtilisin-like" evidence="2">
    <location>
        <begin position="289"/>
        <end position="464"/>
    </location>
</feature>
<dbReference type="Pfam" id="PF04984">
    <property type="entry name" value="Phage_sheath_1"/>
    <property type="match status" value="1"/>
</dbReference>
<protein>
    <submittedName>
        <fullName evidence="5">Phage tail sheath family protein</fullName>
    </submittedName>
</protein>
<dbReference type="PANTHER" id="PTHR35861:SF1">
    <property type="entry name" value="PHAGE TAIL SHEATH PROTEIN"/>
    <property type="match status" value="1"/>
</dbReference>
<evidence type="ECO:0000313" key="5">
    <source>
        <dbReference type="EMBL" id="MXP34033.1"/>
    </source>
</evidence>
<dbReference type="InterPro" id="IPR052042">
    <property type="entry name" value="Tail_sheath_structural"/>
</dbReference>
<dbReference type="OrthoDB" id="9767864at2"/>
<organism evidence="5 6">
    <name type="scientific">Parerythrobacter jejuensis</name>
    <dbReference type="NCBI Taxonomy" id="795812"/>
    <lineage>
        <taxon>Bacteria</taxon>
        <taxon>Pseudomonadati</taxon>
        <taxon>Pseudomonadota</taxon>
        <taxon>Alphaproteobacteria</taxon>
        <taxon>Sphingomonadales</taxon>
        <taxon>Erythrobacteraceae</taxon>
        <taxon>Parerythrobacter</taxon>
    </lineage>
</organism>
<evidence type="ECO:0000259" key="3">
    <source>
        <dbReference type="Pfam" id="PF17482"/>
    </source>
</evidence>
<dbReference type="Gene3D" id="3.40.50.11780">
    <property type="match status" value="2"/>
</dbReference>
<feature type="domain" description="Tail sheath protein C-terminal" evidence="3">
    <location>
        <begin position="466"/>
        <end position="571"/>
    </location>
</feature>
<comment type="similarity">
    <text evidence="1">Belongs to the myoviridae tail sheath protein family.</text>
</comment>
<dbReference type="AlphaFoldDB" id="A0A845AXW3"/>
<evidence type="ECO:0000256" key="1">
    <source>
        <dbReference type="ARBA" id="ARBA00008005"/>
    </source>
</evidence>
<evidence type="ECO:0000259" key="2">
    <source>
        <dbReference type="Pfam" id="PF04984"/>
    </source>
</evidence>
<dbReference type="PANTHER" id="PTHR35861">
    <property type="match status" value="1"/>
</dbReference>
<name>A0A845AXW3_9SPHN</name>
<dbReference type="Pfam" id="PF17482">
    <property type="entry name" value="Phage_sheath_1C"/>
    <property type="match status" value="1"/>
</dbReference>
<dbReference type="InterPro" id="IPR035089">
    <property type="entry name" value="Phage_sheath_subtilisin"/>
</dbReference>
<keyword evidence="6" id="KW-1185">Reference proteome</keyword>
<evidence type="ECO:0000313" key="4">
    <source>
        <dbReference type="EMBL" id="MXP31273.1"/>
    </source>
</evidence>
<comment type="caution">
    <text evidence="5">The sequence shown here is derived from an EMBL/GenBank/DDBJ whole genome shotgun (WGS) entry which is preliminary data.</text>
</comment>
<gene>
    <name evidence="4" type="ORF">GRI94_05470</name>
    <name evidence="5" type="ORF">GRI94_19560</name>
</gene>
<sequence length="580" mass="61320">MPEYLAPGVYVEETSFRSKSIAGVGTSTAGFVGMTARGPVAAGSSPEQPTMLTSYGDFERLYGSADDLSLSTGPIRNYLAHSVNAFFANGGGRLYVARVPGAAASKSASAVLNTGNSVPANKQVKFVAREVGGAKLPGSSTDNFKVEIFKEELETTKELADKQANGTAVELGGKTFILGTSPLETNGTAADYTGAAGTTAVKIVTLRVAVHDGTGLVYEAGGLGLHASHPRYIGLVLGDNPPRSSDRLSNPVKITIGSTAKSHELLAAILNAKASREVALTGGSDGTGAPSSGDYSDALDTLLAIEEVAIVAAPGASSFSGSTPEAVNQLLIGHAETRRSYRIAVLDPPPGKSPDDMKALKSKIDSKYASLYYPWISVSNPNASVDPTQPEEISLPPSGFVAGIYARNDVQRGVHKAPANETVTGALDLETHVRFGQQEILNPLGVNCIRSLPGRGIRVWGARTISSDPEWKYVNIRRYFLYLEASIDRGTQWAVFEPNGEQLWANVRSTISDFLYNEWANGALLGSTPKEAFFVRCDRSTMTQNDLDNGRLVCLVGVAPLTPAEFVIFRIGQATADARS</sequence>
<evidence type="ECO:0000313" key="6">
    <source>
        <dbReference type="Proteomes" id="UP000446786"/>
    </source>
</evidence>
<accession>A0A845AXW3</accession>
<dbReference type="EMBL" id="WTYE01000001">
    <property type="protein sequence ID" value="MXP31273.1"/>
    <property type="molecule type" value="Genomic_DNA"/>
</dbReference>
<dbReference type="Proteomes" id="UP000446786">
    <property type="component" value="Unassembled WGS sequence"/>
</dbReference>